<dbReference type="AlphaFoldDB" id="A0A9W6L2G5"/>
<proteinExistence type="predicted"/>
<dbReference type="InterPro" id="IPR050509">
    <property type="entry name" value="CoA-transferase_III"/>
</dbReference>
<dbReference type="PANTHER" id="PTHR48228:SF5">
    <property type="entry name" value="ALPHA-METHYLACYL-COA RACEMASE"/>
    <property type="match status" value="1"/>
</dbReference>
<dbReference type="PANTHER" id="PTHR48228">
    <property type="entry name" value="SUCCINYL-COA--D-CITRAMALATE COA-TRANSFERASE"/>
    <property type="match status" value="1"/>
</dbReference>
<evidence type="ECO:0000313" key="2">
    <source>
        <dbReference type="Proteomes" id="UP001143463"/>
    </source>
</evidence>
<keyword evidence="1" id="KW-0808">Transferase</keyword>
<name>A0A9W6L2G5_9PSEU</name>
<dbReference type="Proteomes" id="UP001143463">
    <property type="component" value="Unassembled WGS sequence"/>
</dbReference>
<dbReference type="EMBL" id="BSFQ01000003">
    <property type="protein sequence ID" value="GLL09834.1"/>
    <property type="molecule type" value="Genomic_DNA"/>
</dbReference>
<dbReference type="InterPro" id="IPR003673">
    <property type="entry name" value="CoA-Trfase_fam_III"/>
</dbReference>
<organism evidence="1 2">
    <name type="scientific">Pseudonocardia halophobica</name>
    <dbReference type="NCBI Taxonomy" id="29401"/>
    <lineage>
        <taxon>Bacteria</taxon>
        <taxon>Bacillati</taxon>
        <taxon>Actinomycetota</taxon>
        <taxon>Actinomycetes</taxon>
        <taxon>Pseudonocardiales</taxon>
        <taxon>Pseudonocardiaceae</taxon>
        <taxon>Pseudonocardia</taxon>
    </lineage>
</organism>
<dbReference type="Gene3D" id="3.30.1540.10">
    <property type="entry name" value="formyl-coa transferase, domain 3"/>
    <property type="match status" value="1"/>
</dbReference>
<dbReference type="InterPro" id="IPR023606">
    <property type="entry name" value="CoA-Trfase_III_dom_1_sf"/>
</dbReference>
<keyword evidence="2" id="KW-1185">Reference proteome</keyword>
<reference evidence="1" key="2">
    <citation type="submission" date="2023-01" db="EMBL/GenBank/DDBJ databases">
        <authorList>
            <person name="Sun Q."/>
            <person name="Evtushenko L."/>
        </authorList>
    </citation>
    <scope>NUCLEOTIDE SEQUENCE</scope>
    <source>
        <strain evidence="1">VKM Ac-1069</strain>
    </source>
</reference>
<sequence length="386" mass="40189">MVDEAARGPLAGRTVIELAGIGPGPFACMVLADMGADVIRVDRPIGGAVPAATTADVLNRNKRSIVLDLKRPEAVDAILGLVERADVLVEGYRPGVAERLGIGPDAVWARKPKLVYGRMTGWGQEGPLAHSAGHDIGYIALTGALHAIGEADGPPQIPLNLVGDFGGGSTYLVMGVLAALLEAERTGRGQVVDAAIVDGAAHLMAVIHALLGAGRWEDRRGVNMLDGGTPYYAVYETSDGRHMAVGALEPKFFAELLRLLDVPESTFAPRDRADRSRWPELRAILADRFAGRTQAEWSELFDGTDACVAPVLGLRAAATHPHVAARGSLVEVEGVLQPGAAPRFSGHAATPPAPAPAPGRDTRAVLAAAGLDADALLAEGVALQAE</sequence>
<protein>
    <submittedName>
        <fullName evidence="1">CoA transferase</fullName>
    </submittedName>
</protein>
<evidence type="ECO:0000313" key="1">
    <source>
        <dbReference type="EMBL" id="GLL09834.1"/>
    </source>
</evidence>
<dbReference type="Pfam" id="PF02515">
    <property type="entry name" value="CoA_transf_3"/>
    <property type="match status" value="1"/>
</dbReference>
<dbReference type="Gene3D" id="3.40.50.10540">
    <property type="entry name" value="Crotonobetainyl-coa:carnitine coa-transferase, domain 1"/>
    <property type="match status" value="1"/>
</dbReference>
<dbReference type="GO" id="GO:0016740">
    <property type="term" value="F:transferase activity"/>
    <property type="evidence" value="ECO:0007669"/>
    <property type="project" value="UniProtKB-KW"/>
</dbReference>
<accession>A0A9W6L2G5</accession>
<dbReference type="SUPFAM" id="SSF89796">
    <property type="entry name" value="CoA-transferase family III (CaiB/BaiF)"/>
    <property type="match status" value="1"/>
</dbReference>
<dbReference type="RefSeq" id="WP_037043707.1">
    <property type="nucleotide sequence ID" value="NZ_BAAAUZ010000011.1"/>
</dbReference>
<reference evidence="1" key="1">
    <citation type="journal article" date="2014" name="Int. J. Syst. Evol. Microbiol.">
        <title>Complete genome sequence of Corynebacterium casei LMG S-19264T (=DSM 44701T), isolated from a smear-ripened cheese.</title>
        <authorList>
            <consortium name="US DOE Joint Genome Institute (JGI-PGF)"/>
            <person name="Walter F."/>
            <person name="Albersmeier A."/>
            <person name="Kalinowski J."/>
            <person name="Ruckert C."/>
        </authorList>
    </citation>
    <scope>NUCLEOTIDE SEQUENCE</scope>
    <source>
        <strain evidence="1">VKM Ac-1069</strain>
    </source>
</reference>
<comment type="caution">
    <text evidence="1">The sequence shown here is derived from an EMBL/GenBank/DDBJ whole genome shotgun (WGS) entry which is preliminary data.</text>
</comment>
<dbReference type="InterPro" id="IPR044855">
    <property type="entry name" value="CoA-Trfase_III_dom3_sf"/>
</dbReference>
<gene>
    <name evidence="1" type="primary">mcr</name>
    <name evidence="1" type="ORF">GCM10017577_09740</name>
</gene>